<accession>A0ABP6T183</accession>
<dbReference type="InterPro" id="IPR006176">
    <property type="entry name" value="3-OHacyl-CoA_DH_NAD-bd"/>
</dbReference>
<sequence>MATTLTPHAATLLSGLLRDAVTLAERAVATREDIDVAMRLGAGHPDGPFALLAGLPPNRRAALGLAAEARAAAIAPDGTHTPHPTSTEDASGAATAWTGAVGLVGTGHMASGIAEAIARSGRPVAVLARSAESGQALRIRVARSLDRAVARGRLDEAGRDTVLSRISPTENPTDLAGASVDVVVEAVTEDAAVKAAVLTRLDAALPPGVPIATNTSSFRVADLRSAVSPDRPVLALHFFNPAPVMKLVEVVAPADLRTTASAWVCDLGKTPVLSADERGFIVNRLLIPYLNDAVHAHAAGVDAAEIDDRMRTGAGHPMGPLALVDLIGLDVTVAALESMAAVDPDPRLEPAPLLRSLVAAGRLGRKTGRGFYTYD</sequence>
<name>A0ABP6T183_9ACTN</name>
<keyword evidence="7" id="KW-1185">Reference proteome</keyword>
<protein>
    <recommendedName>
        <fullName evidence="8">3-hydroxybutyryl-CoA dehydrogenase</fullName>
    </recommendedName>
</protein>
<feature type="domain" description="3-hydroxyacyl-CoA dehydrogenase C-terminal" evidence="4">
    <location>
        <begin position="12"/>
        <end position="52"/>
    </location>
</feature>
<dbReference type="PANTHER" id="PTHR48075:SF9">
    <property type="entry name" value="3-HYDROXYBUTYRYL-COA DEHYDROGENASE"/>
    <property type="match status" value="1"/>
</dbReference>
<dbReference type="InterPro" id="IPR006108">
    <property type="entry name" value="3HC_DH_C"/>
</dbReference>
<organism evidence="6 7">
    <name type="scientific">Cryptosporangium minutisporangium</name>
    <dbReference type="NCBI Taxonomy" id="113569"/>
    <lineage>
        <taxon>Bacteria</taxon>
        <taxon>Bacillati</taxon>
        <taxon>Actinomycetota</taxon>
        <taxon>Actinomycetes</taxon>
        <taxon>Cryptosporangiales</taxon>
        <taxon>Cryptosporangiaceae</taxon>
        <taxon>Cryptosporangium</taxon>
    </lineage>
</organism>
<dbReference type="Gene3D" id="3.40.50.720">
    <property type="entry name" value="NAD(P)-binding Rossmann-like Domain"/>
    <property type="match status" value="1"/>
</dbReference>
<dbReference type="Pfam" id="PF00725">
    <property type="entry name" value="3HCDH"/>
    <property type="match status" value="2"/>
</dbReference>
<dbReference type="PANTHER" id="PTHR48075">
    <property type="entry name" value="3-HYDROXYACYL-COA DEHYDROGENASE FAMILY PROTEIN"/>
    <property type="match status" value="1"/>
</dbReference>
<dbReference type="RefSeq" id="WP_345729387.1">
    <property type="nucleotide sequence ID" value="NZ_BAAAYN010000023.1"/>
</dbReference>
<comment type="caution">
    <text evidence="6">The sequence shown here is derived from an EMBL/GenBank/DDBJ whole genome shotgun (WGS) entry which is preliminary data.</text>
</comment>
<evidence type="ECO:0000256" key="2">
    <source>
        <dbReference type="ARBA" id="ARBA00009463"/>
    </source>
</evidence>
<comment type="pathway">
    <text evidence="1">Lipid metabolism; butanoate metabolism.</text>
</comment>
<dbReference type="Pfam" id="PF02737">
    <property type="entry name" value="3HCDH_N"/>
    <property type="match status" value="1"/>
</dbReference>
<dbReference type="Proteomes" id="UP001501676">
    <property type="component" value="Unassembled WGS sequence"/>
</dbReference>
<dbReference type="InterPro" id="IPR036291">
    <property type="entry name" value="NAD(P)-bd_dom_sf"/>
</dbReference>
<dbReference type="Gene3D" id="1.10.1040.10">
    <property type="entry name" value="N-(1-d-carboxylethyl)-l-norvaline Dehydrogenase, domain 2"/>
    <property type="match status" value="2"/>
</dbReference>
<dbReference type="EMBL" id="BAAAYN010000023">
    <property type="protein sequence ID" value="GAA3388942.1"/>
    <property type="molecule type" value="Genomic_DNA"/>
</dbReference>
<comment type="similarity">
    <text evidence="2">Belongs to the 3-hydroxyacyl-CoA dehydrogenase family.</text>
</comment>
<evidence type="ECO:0000259" key="4">
    <source>
        <dbReference type="Pfam" id="PF00725"/>
    </source>
</evidence>
<proteinExistence type="inferred from homology"/>
<dbReference type="InterPro" id="IPR008927">
    <property type="entry name" value="6-PGluconate_DH-like_C_sf"/>
</dbReference>
<evidence type="ECO:0008006" key="8">
    <source>
        <dbReference type="Google" id="ProtNLM"/>
    </source>
</evidence>
<dbReference type="SUPFAM" id="SSF48179">
    <property type="entry name" value="6-phosphogluconate dehydrogenase C-terminal domain-like"/>
    <property type="match status" value="2"/>
</dbReference>
<feature type="domain" description="3-hydroxyacyl-CoA dehydrogenase C-terminal" evidence="4">
    <location>
        <begin position="279"/>
        <end position="374"/>
    </location>
</feature>
<reference evidence="7" key="1">
    <citation type="journal article" date="2019" name="Int. J. Syst. Evol. Microbiol.">
        <title>The Global Catalogue of Microorganisms (GCM) 10K type strain sequencing project: providing services to taxonomists for standard genome sequencing and annotation.</title>
        <authorList>
            <consortium name="The Broad Institute Genomics Platform"/>
            <consortium name="The Broad Institute Genome Sequencing Center for Infectious Disease"/>
            <person name="Wu L."/>
            <person name="Ma J."/>
        </authorList>
    </citation>
    <scope>NUCLEOTIDE SEQUENCE [LARGE SCALE GENOMIC DNA]</scope>
    <source>
        <strain evidence="7">JCM 9458</strain>
    </source>
</reference>
<evidence type="ECO:0000256" key="3">
    <source>
        <dbReference type="ARBA" id="ARBA00023002"/>
    </source>
</evidence>
<evidence type="ECO:0000313" key="6">
    <source>
        <dbReference type="EMBL" id="GAA3388942.1"/>
    </source>
</evidence>
<dbReference type="InterPro" id="IPR013328">
    <property type="entry name" value="6PGD_dom2"/>
</dbReference>
<feature type="domain" description="3-hydroxyacyl-CoA dehydrogenase NAD binding" evidence="5">
    <location>
        <begin position="101"/>
        <end position="274"/>
    </location>
</feature>
<evidence type="ECO:0000313" key="7">
    <source>
        <dbReference type="Proteomes" id="UP001501676"/>
    </source>
</evidence>
<gene>
    <name evidence="6" type="ORF">GCM10020369_37140</name>
</gene>
<dbReference type="SUPFAM" id="SSF51735">
    <property type="entry name" value="NAD(P)-binding Rossmann-fold domains"/>
    <property type="match status" value="1"/>
</dbReference>
<evidence type="ECO:0000259" key="5">
    <source>
        <dbReference type="Pfam" id="PF02737"/>
    </source>
</evidence>
<evidence type="ECO:0000256" key="1">
    <source>
        <dbReference type="ARBA" id="ARBA00005086"/>
    </source>
</evidence>
<keyword evidence="3" id="KW-0560">Oxidoreductase</keyword>